<evidence type="ECO:0000313" key="2">
    <source>
        <dbReference type="EMBL" id="PRF56603.1"/>
    </source>
</evidence>
<protein>
    <submittedName>
        <fullName evidence="2">Uncharacterized protein</fullName>
    </submittedName>
</protein>
<dbReference type="Proteomes" id="UP000238982">
    <property type="component" value="Unassembled WGS sequence"/>
</dbReference>
<feature type="signal peptide" evidence="1">
    <location>
        <begin position="1"/>
        <end position="19"/>
    </location>
</feature>
<keyword evidence="1" id="KW-0732">Signal</keyword>
<feature type="chain" id="PRO_5041082927" evidence="1">
    <location>
        <begin position="20"/>
        <end position="103"/>
    </location>
</feature>
<dbReference type="AlphaFoldDB" id="A0A2S9MDA8"/>
<gene>
    <name evidence="2" type="ORF">C6Q15_24575</name>
</gene>
<evidence type="ECO:0000313" key="3">
    <source>
        <dbReference type="Proteomes" id="UP000238982"/>
    </source>
</evidence>
<accession>A0A2S9MDA8</accession>
<organism evidence="2 3">
    <name type="scientific">Burkholderia multivorans</name>
    <dbReference type="NCBI Taxonomy" id="87883"/>
    <lineage>
        <taxon>Bacteria</taxon>
        <taxon>Pseudomonadati</taxon>
        <taxon>Pseudomonadota</taxon>
        <taxon>Betaproteobacteria</taxon>
        <taxon>Burkholderiales</taxon>
        <taxon>Burkholderiaceae</taxon>
        <taxon>Burkholderia</taxon>
        <taxon>Burkholderia cepacia complex</taxon>
    </lineage>
</organism>
<dbReference type="EMBL" id="PVGH01000089">
    <property type="protein sequence ID" value="PRF56603.1"/>
    <property type="molecule type" value="Genomic_DNA"/>
</dbReference>
<dbReference type="RefSeq" id="WP_009693542.1">
    <property type="nucleotide sequence ID" value="NZ_CAJHCK010000049.1"/>
</dbReference>
<proteinExistence type="predicted"/>
<name>A0A2S9MDA8_9BURK</name>
<sequence length="103" mass="10912">MKKLSLTVTLATLATSAAAGQQVPLMLETSLQDANPRIIRLSDAAHCKYVGTLQPSIGWQITITEKTCEDAVVSRVSLIVPLRNLNAEPGYAAGSVVLAHSPK</sequence>
<reference evidence="2 3" key="1">
    <citation type="submission" date="2018-03" db="EMBL/GenBank/DDBJ databases">
        <authorList>
            <person name="Keele B.F."/>
        </authorList>
    </citation>
    <scope>NUCLEOTIDE SEQUENCE [LARGE SCALE GENOMIC DNA]</scope>
    <source>
        <strain evidence="2 3">AU19729</strain>
    </source>
</reference>
<comment type="caution">
    <text evidence="2">The sequence shown here is derived from an EMBL/GenBank/DDBJ whole genome shotgun (WGS) entry which is preliminary data.</text>
</comment>
<evidence type="ECO:0000256" key="1">
    <source>
        <dbReference type="SAM" id="SignalP"/>
    </source>
</evidence>